<dbReference type="NCBIfam" id="TIGR00379">
    <property type="entry name" value="cobB"/>
    <property type="match status" value="1"/>
</dbReference>
<dbReference type="Gene3D" id="3.40.50.880">
    <property type="match status" value="1"/>
</dbReference>
<proteinExistence type="predicted"/>
<dbReference type="InterPro" id="IPR011698">
    <property type="entry name" value="GATase_3"/>
</dbReference>
<dbReference type="Pfam" id="PF07685">
    <property type="entry name" value="GATase_3"/>
    <property type="match status" value="1"/>
</dbReference>
<organism evidence="9">
    <name type="scientific">hydrothermal vent metagenome</name>
    <dbReference type="NCBI Taxonomy" id="652676"/>
    <lineage>
        <taxon>unclassified sequences</taxon>
        <taxon>metagenomes</taxon>
        <taxon>ecological metagenomes</taxon>
    </lineage>
</organism>
<evidence type="ECO:0000256" key="6">
    <source>
        <dbReference type="ARBA" id="ARBA00022962"/>
    </source>
</evidence>
<dbReference type="InterPro" id="IPR004484">
    <property type="entry name" value="CbiA/CobB_synth"/>
</dbReference>
<dbReference type="GO" id="GO:0005524">
    <property type="term" value="F:ATP binding"/>
    <property type="evidence" value="ECO:0007669"/>
    <property type="project" value="UniProtKB-KW"/>
</dbReference>
<keyword evidence="6" id="KW-0315">Glutamine amidotransferase</keyword>
<evidence type="ECO:0000256" key="2">
    <source>
        <dbReference type="ARBA" id="ARBA00022598"/>
    </source>
</evidence>
<accession>A0A3B0X906</accession>
<dbReference type="PANTHER" id="PTHR43873">
    <property type="entry name" value="COBYRINATE A,C-DIAMIDE SYNTHASE"/>
    <property type="match status" value="1"/>
</dbReference>
<dbReference type="EMBL" id="UOFD01000060">
    <property type="protein sequence ID" value="VAW53306.1"/>
    <property type="molecule type" value="Genomic_DNA"/>
</dbReference>
<evidence type="ECO:0000259" key="8">
    <source>
        <dbReference type="Pfam" id="PF07685"/>
    </source>
</evidence>
<evidence type="ECO:0000313" key="9">
    <source>
        <dbReference type="EMBL" id="VAW53306.1"/>
    </source>
</evidence>
<dbReference type="InterPro" id="IPR027417">
    <property type="entry name" value="P-loop_NTPase"/>
</dbReference>
<feature type="domain" description="CobB/CobQ-like glutamine amidotransferase" evidence="8">
    <location>
        <begin position="256"/>
        <end position="461"/>
    </location>
</feature>
<dbReference type="PANTHER" id="PTHR43873:SF1">
    <property type="entry name" value="COBYRINATE A,C-DIAMIDE SYNTHASE"/>
    <property type="match status" value="1"/>
</dbReference>
<dbReference type="InterPro" id="IPR029062">
    <property type="entry name" value="Class_I_gatase-like"/>
</dbReference>
<dbReference type="Gene3D" id="3.40.50.300">
    <property type="entry name" value="P-loop containing nucleotide triphosphate hydrolases"/>
    <property type="match status" value="2"/>
</dbReference>
<dbReference type="AlphaFoldDB" id="A0A3B0X906"/>
<evidence type="ECO:0000256" key="1">
    <source>
        <dbReference type="ARBA" id="ARBA00001946"/>
    </source>
</evidence>
<feature type="domain" description="CobQ/CobB/MinD/ParA nucleotide binding" evidence="7">
    <location>
        <begin position="13"/>
        <end position="190"/>
    </location>
</feature>
<reference evidence="9" key="1">
    <citation type="submission" date="2018-06" db="EMBL/GenBank/DDBJ databases">
        <authorList>
            <person name="Zhirakovskaya E."/>
        </authorList>
    </citation>
    <scope>NUCLEOTIDE SEQUENCE</scope>
</reference>
<dbReference type="PROSITE" id="PS51274">
    <property type="entry name" value="GATASE_COBBQ"/>
    <property type="match status" value="1"/>
</dbReference>
<sequence length="488" mass="54767">MSSRIFISAAHKSSGKTTVSIGLCAALKQRGNTVQSFKKGPDYIDPYWLAQATDRDCYNLDFYTMERDEILFLMQDKSQDADIALIEGNKGLYDGLDLDGSNSNAALATLTKTPVLLVLNARGMTRGIAPLILGYQAFDKNVSIKGVILNRLGGSRHENKLRNVIEHYTDVEVVGAIHNDKRFDIEERHLGLVPGHEDPFCTQKINLLADAVSEQVNLDTVLSIAKQVPELPSANVSAREKINIQPSPQVKDIKLGLIRCSAFGFYYPDDLQALEMAGAKIIEIDPCHQTELPDIDALFIGGGFPETHMQELEANESLRGAIKLAIDNDLPTYAECGGLMYLARSIQWTQNNHSETRQMVGIIDTDIIMEKTPQGRGYVQLQETENSLWPKPESWTADKVINAHEFHYSRFSHNNDESKHNNIRKNADKNVQFAFNVKRGTGINGKSDGYIYKNLLANYSHQRNTWNNPWAQRFIDFCRTCKSQNTKN</sequence>
<keyword evidence="4" id="KW-0067">ATP-binding</keyword>
<evidence type="ECO:0000256" key="5">
    <source>
        <dbReference type="ARBA" id="ARBA00022842"/>
    </source>
</evidence>
<dbReference type="CDD" id="cd05388">
    <property type="entry name" value="CobB_N"/>
    <property type="match status" value="1"/>
</dbReference>
<evidence type="ECO:0000256" key="3">
    <source>
        <dbReference type="ARBA" id="ARBA00022741"/>
    </source>
</evidence>
<dbReference type="CDD" id="cd03130">
    <property type="entry name" value="GATase1_CobB"/>
    <property type="match status" value="1"/>
</dbReference>
<dbReference type="SUPFAM" id="SSF52317">
    <property type="entry name" value="Class I glutamine amidotransferase-like"/>
    <property type="match status" value="1"/>
</dbReference>
<gene>
    <name evidence="9" type="ORF">MNBD_GAMMA06-870</name>
</gene>
<keyword evidence="3" id="KW-0547">Nucleotide-binding</keyword>
<keyword evidence="5" id="KW-0460">Magnesium</keyword>
<keyword evidence="2" id="KW-0436">Ligase</keyword>
<dbReference type="GO" id="GO:0042242">
    <property type="term" value="F:cobyrinic acid a,c-diamide synthase activity"/>
    <property type="evidence" value="ECO:0007669"/>
    <property type="project" value="InterPro"/>
</dbReference>
<comment type="cofactor">
    <cofactor evidence="1">
        <name>Mg(2+)</name>
        <dbReference type="ChEBI" id="CHEBI:18420"/>
    </cofactor>
</comment>
<evidence type="ECO:0000256" key="4">
    <source>
        <dbReference type="ARBA" id="ARBA00022840"/>
    </source>
</evidence>
<evidence type="ECO:0000259" key="7">
    <source>
        <dbReference type="Pfam" id="PF01656"/>
    </source>
</evidence>
<dbReference type="SUPFAM" id="SSF52540">
    <property type="entry name" value="P-loop containing nucleoside triphosphate hydrolases"/>
    <property type="match status" value="1"/>
</dbReference>
<dbReference type="InterPro" id="IPR002586">
    <property type="entry name" value="CobQ/CobB/MinD/ParA_Nub-bd_dom"/>
</dbReference>
<dbReference type="NCBIfam" id="NF002204">
    <property type="entry name" value="PRK01077.1"/>
    <property type="match status" value="1"/>
</dbReference>
<protein>
    <submittedName>
        <fullName evidence="9">Protein similar to cobyrinic acid a,c-diamide synthetase clustered with dissimilatory sulfite reductase</fullName>
    </submittedName>
</protein>
<name>A0A3B0X906_9ZZZZ</name>
<dbReference type="Pfam" id="PF01656">
    <property type="entry name" value="CbiA"/>
    <property type="match status" value="1"/>
</dbReference>